<gene>
    <name evidence="1" type="ORF">L6164_022861</name>
</gene>
<reference evidence="1 2" key="1">
    <citation type="journal article" date="2022" name="DNA Res.">
        <title>Chromosomal-level genome assembly of the orchid tree Bauhinia variegata (Leguminosae; Cercidoideae) supports the allotetraploid origin hypothesis of Bauhinia.</title>
        <authorList>
            <person name="Zhong Y."/>
            <person name="Chen Y."/>
            <person name="Zheng D."/>
            <person name="Pang J."/>
            <person name="Liu Y."/>
            <person name="Luo S."/>
            <person name="Meng S."/>
            <person name="Qian L."/>
            <person name="Wei D."/>
            <person name="Dai S."/>
            <person name="Zhou R."/>
        </authorList>
    </citation>
    <scope>NUCLEOTIDE SEQUENCE [LARGE SCALE GENOMIC DNA]</scope>
    <source>
        <strain evidence="1">BV-YZ2020</strain>
    </source>
</reference>
<dbReference type="Proteomes" id="UP000828941">
    <property type="component" value="Chromosome 9"/>
</dbReference>
<sequence length="89" mass="9866">MDRGHTLHINPDSSQVKAEELQPGVCYSRITAVDPVMEDEDLGSRRKRIFSLSTEVSVPVYLTASCQKLARLKVARKISGKGALFFNSD</sequence>
<name>A0ACB9MJV0_BAUVA</name>
<dbReference type="EMBL" id="CM039434">
    <property type="protein sequence ID" value="KAI4323240.1"/>
    <property type="molecule type" value="Genomic_DNA"/>
</dbReference>
<organism evidence="1 2">
    <name type="scientific">Bauhinia variegata</name>
    <name type="common">Purple orchid tree</name>
    <name type="synonym">Phanera variegata</name>
    <dbReference type="NCBI Taxonomy" id="167791"/>
    <lineage>
        <taxon>Eukaryota</taxon>
        <taxon>Viridiplantae</taxon>
        <taxon>Streptophyta</taxon>
        <taxon>Embryophyta</taxon>
        <taxon>Tracheophyta</taxon>
        <taxon>Spermatophyta</taxon>
        <taxon>Magnoliopsida</taxon>
        <taxon>eudicotyledons</taxon>
        <taxon>Gunneridae</taxon>
        <taxon>Pentapetalae</taxon>
        <taxon>rosids</taxon>
        <taxon>fabids</taxon>
        <taxon>Fabales</taxon>
        <taxon>Fabaceae</taxon>
        <taxon>Cercidoideae</taxon>
        <taxon>Cercideae</taxon>
        <taxon>Bauhiniinae</taxon>
        <taxon>Bauhinia</taxon>
    </lineage>
</organism>
<keyword evidence="2" id="KW-1185">Reference proteome</keyword>
<evidence type="ECO:0000313" key="1">
    <source>
        <dbReference type="EMBL" id="KAI4323240.1"/>
    </source>
</evidence>
<evidence type="ECO:0000313" key="2">
    <source>
        <dbReference type="Proteomes" id="UP000828941"/>
    </source>
</evidence>
<protein>
    <submittedName>
        <fullName evidence="1">Uncharacterized protein</fullName>
    </submittedName>
</protein>
<proteinExistence type="predicted"/>
<comment type="caution">
    <text evidence="1">The sequence shown here is derived from an EMBL/GenBank/DDBJ whole genome shotgun (WGS) entry which is preliminary data.</text>
</comment>
<accession>A0ACB9MJV0</accession>